<gene>
    <name evidence="2" type="ORF">LEL_03238</name>
</gene>
<keyword evidence="3" id="KW-1185">Reference proteome</keyword>
<evidence type="ECO:0000256" key="1">
    <source>
        <dbReference type="SAM" id="SignalP"/>
    </source>
</evidence>
<name>A0A162K9Q0_CORDF</name>
<sequence length="89" mass="9955">MHLSNICFVAAALLQTTAAFRCPVGQNGECYYFKGNSQDQERCAIHCPNKGAYTQCNCPDYNPTSLHGKYSGRHDCITLGKYNGRHKCY</sequence>
<reference evidence="2 3" key="1">
    <citation type="journal article" date="2016" name="Genome Biol. Evol.">
        <title>Divergent and convergent evolution of fungal pathogenicity.</title>
        <authorList>
            <person name="Shang Y."/>
            <person name="Xiao G."/>
            <person name="Zheng P."/>
            <person name="Cen K."/>
            <person name="Zhan S."/>
            <person name="Wang C."/>
        </authorList>
    </citation>
    <scope>NUCLEOTIDE SEQUENCE [LARGE SCALE GENOMIC DNA]</scope>
    <source>
        <strain evidence="2 3">RCEF 1005</strain>
    </source>
</reference>
<protein>
    <recommendedName>
        <fullName evidence="4">Secreted protein</fullName>
    </recommendedName>
</protein>
<accession>A0A162K9Q0</accession>
<dbReference type="Proteomes" id="UP000076881">
    <property type="component" value="Unassembled WGS sequence"/>
</dbReference>
<dbReference type="AlphaFoldDB" id="A0A162K9Q0"/>
<feature type="chain" id="PRO_5007836420" description="Secreted protein" evidence="1">
    <location>
        <begin position="20"/>
        <end position="89"/>
    </location>
</feature>
<comment type="caution">
    <text evidence="2">The sequence shown here is derived from an EMBL/GenBank/DDBJ whole genome shotgun (WGS) entry which is preliminary data.</text>
</comment>
<evidence type="ECO:0008006" key="4">
    <source>
        <dbReference type="Google" id="ProtNLM"/>
    </source>
</evidence>
<keyword evidence="1" id="KW-0732">Signal</keyword>
<dbReference type="OrthoDB" id="3666713at2759"/>
<evidence type="ECO:0000313" key="2">
    <source>
        <dbReference type="EMBL" id="OAA79752.1"/>
    </source>
</evidence>
<dbReference type="EMBL" id="AZHF01000002">
    <property type="protein sequence ID" value="OAA79752.1"/>
    <property type="molecule type" value="Genomic_DNA"/>
</dbReference>
<organism evidence="2 3">
    <name type="scientific">Akanthomyces lecanii RCEF 1005</name>
    <dbReference type="NCBI Taxonomy" id="1081108"/>
    <lineage>
        <taxon>Eukaryota</taxon>
        <taxon>Fungi</taxon>
        <taxon>Dikarya</taxon>
        <taxon>Ascomycota</taxon>
        <taxon>Pezizomycotina</taxon>
        <taxon>Sordariomycetes</taxon>
        <taxon>Hypocreomycetidae</taxon>
        <taxon>Hypocreales</taxon>
        <taxon>Cordycipitaceae</taxon>
        <taxon>Akanthomyces</taxon>
        <taxon>Cordyceps confragosa</taxon>
    </lineage>
</organism>
<feature type="signal peptide" evidence="1">
    <location>
        <begin position="1"/>
        <end position="19"/>
    </location>
</feature>
<evidence type="ECO:0000313" key="3">
    <source>
        <dbReference type="Proteomes" id="UP000076881"/>
    </source>
</evidence>
<proteinExistence type="predicted"/>